<comment type="caution">
    <text evidence="6">The sequence shown here is derived from an EMBL/GenBank/DDBJ whole genome shotgun (WGS) entry which is preliminary data.</text>
</comment>
<dbReference type="InterPro" id="IPR036188">
    <property type="entry name" value="FAD/NAD-bd_sf"/>
</dbReference>
<accession>A0A4R3MPL2</accession>
<feature type="domain" description="NADH-rubredoxin oxidoreductase C-terminal" evidence="5">
    <location>
        <begin position="314"/>
        <end position="379"/>
    </location>
</feature>
<dbReference type="AlphaFoldDB" id="A0A4R3MPL2"/>
<evidence type="ECO:0000256" key="1">
    <source>
        <dbReference type="ARBA" id="ARBA00001974"/>
    </source>
</evidence>
<dbReference type="EMBL" id="SMAL01000001">
    <property type="protein sequence ID" value="TCT16714.1"/>
    <property type="molecule type" value="Genomic_DNA"/>
</dbReference>
<evidence type="ECO:0000259" key="5">
    <source>
        <dbReference type="Pfam" id="PF18267"/>
    </source>
</evidence>
<organism evidence="6 7">
    <name type="scientific">Natranaerovirga pectinivora</name>
    <dbReference type="NCBI Taxonomy" id="682400"/>
    <lineage>
        <taxon>Bacteria</taxon>
        <taxon>Bacillati</taxon>
        <taxon>Bacillota</taxon>
        <taxon>Clostridia</taxon>
        <taxon>Lachnospirales</taxon>
        <taxon>Natranaerovirgaceae</taxon>
        <taxon>Natranaerovirga</taxon>
    </lineage>
</organism>
<name>A0A4R3MPL2_9FIRM</name>
<proteinExistence type="predicted"/>
<dbReference type="InterPro" id="IPR050260">
    <property type="entry name" value="FAD-bd_OxRdtase"/>
</dbReference>
<evidence type="ECO:0000256" key="2">
    <source>
        <dbReference type="ARBA" id="ARBA00022630"/>
    </source>
</evidence>
<evidence type="ECO:0000256" key="3">
    <source>
        <dbReference type="ARBA" id="ARBA00022827"/>
    </source>
</evidence>
<dbReference type="InterPro" id="IPR023753">
    <property type="entry name" value="FAD/NAD-binding_dom"/>
</dbReference>
<dbReference type="OrthoDB" id="9807946at2"/>
<dbReference type="Proteomes" id="UP000294902">
    <property type="component" value="Unassembled WGS sequence"/>
</dbReference>
<reference evidence="6 7" key="1">
    <citation type="submission" date="2019-03" db="EMBL/GenBank/DDBJ databases">
        <title>Genomic Encyclopedia of Type Strains, Phase IV (KMG-IV): sequencing the most valuable type-strain genomes for metagenomic binning, comparative biology and taxonomic classification.</title>
        <authorList>
            <person name="Goeker M."/>
        </authorList>
    </citation>
    <scope>NUCLEOTIDE SEQUENCE [LARGE SCALE GENOMIC DNA]</scope>
    <source>
        <strain evidence="6 7">DSM 24629</strain>
    </source>
</reference>
<feature type="domain" description="FAD/NAD(P)-binding" evidence="4">
    <location>
        <begin position="4"/>
        <end position="293"/>
    </location>
</feature>
<keyword evidence="7" id="KW-1185">Reference proteome</keyword>
<dbReference type="PANTHER" id="PTHR43429">
    <property type="entry name" value="PYRIDINE NUCLEOTIDE-DISULFIDE OXIDOREDUCTASE DOMAIN-CONTAINING"/>
    <property type="match status" value="1"/>
</dbReference>
<evidence type="ECO:0000259" key="4">
    <source>
        <dbReference type="Pfam" id="PF07992"/>
    </source>
</evidence>
<keyword evidence="3" id="KW-0274">FAD</keyword>
<comment type="cofactor">
    <cofactor evidence="1">
        <name>FAD</name>
        <dbReference type="ChEBI" id="CHEBI:57692"/>
    </cofactor>
</comment>
<evidence type="ECO:0000313" key="7">
    <source>
        <dbReference type="Proteomes" id="UP000294902"/>
    </source>
</evidence>
<dbReference type="Gene3D" id="3.30.390.30">
    <property type="match status" value="1"/>
</dbReference>
<keyword evidence="2" id="KW-0285">Flavoprotein</keyword>
<dbReference type="PRINTS" id="PR00368">
    <property type="entry name" value="FADPNR"/>
</dbReference>
<dbReference type="RefSeq" id="WP_132249055.1">
    <property type="nucleotide sequence ID" value="NZ_SMAL01000001.1"/>
</dbReference>
<dbReference type="InterPro" id="IPR041575">
    <property type="entry name" value="Rubredoxin_C"/>
</dbReference>
<evidence type="ECO:0000313" key="6">
    <source>
        <dbReference type="EMBL" id="TCT16714.1"/>
    </source>
</evidence>
<sequence length="386" mass="43449">MNQRYVIIGAGIAGMSAAVKIRDLVPSAEIVLISEEEYYPYYRIKLSKTLLSSIKEEDYLIKEKKWYAEKNIKIYKGYQVKSIDFANQIVKFKNCEISYNKILIATGGKEKKPKIEGINKDNIYGLRTIKDKHSISKASRDAHNILIIGGGIQGLEVAYEFVKQGKKVIVLEIANRLLPRQLDEETSQNFKELVKSNGVKICLNTEIKAIKGKSKIESIITAAGEEYPIDLAVYSIGISPNIELCRGSDININKGIIVNKYMETNIKNVYAAGDVCEYKGNLFGMWNIAKEQGEIAGENMVGNKVEFKDYEYPTLLSAFNTKLCSIGSLNDMIAYNTIKSGKIENNDYKNLIYDNDRLVGAILIGNIKDMNLLKSKINELKFPIYN</sequence>
<dbReference type="Pfam" id="PF18267">
    <property type="entry name" value="Rubredoxin_C"/>
    <property type="match status" value="1"/>
</dbReference>
<dbReference type="Gene3D" id="3.50.50.60">
    <property type="entry name" value="FAD/NAD(P)-binding domain"/>
    <property type="match status" value="2"/>
</dbReference>
<dbReference type="Pfam" id="PF07992">
    <property type="entry name" value="Pyr_redox_2"/>
    <property type="match status" value="1"/>
</dbReference>
<dbReference type="SUPFAM" id="SSF51905">
    <property type="entry name" value="FAD/NAD(P)-binding domain"/>
    <property type="match status" value="2"/>
</dbReference>
<dbReference type="GO" id="GO:0016491">
    <property type="term" value="F:oxidoreductase activity"/>
    <property type="evidence" value="ECO:0007669"/>
    <property type="project" value="InterPro"/>
</dbReference>
<dbReference type="PRINTS" id="PR00411">
    <property type="entry name" value="PNDRDTASEI"/>
</dbReference>
<gene>
    <name evidence="6" type="ORF">EDC18_1019</name>
</gene>
<protein>
    <submittedName>
        <fullName evidence="6">Nitrite reductase (NADH) large subunit</fullName>
    </submittedName>
</protein>
<dbReference type="InterPro" id="IPR016156">
    <property type="entry name" value="FAD/NAD-linked_Rdtase_dimer_sf"/>
</dbReference>
<dbReference type="PANTHER" id="PTHR43429:SF3">
    <property type="entry name" value="NITRITE REDUCTASE [NAD(P)H]"/>
    <property type="match status" value="1"/>
</dbReference>